<protein>
    <submittedName>
        <fullName evidence="2">Uncharacterized protein</fullName>
    </submittedName>
</protein>
<proteinExistence type="predicted"/>
<feature type="transmembrane region" description="Helical" evidence="1">
    <location>
        <begin position="66"/>
        <end position="83"/>
    </location>
</feature>
<dbReference type="RefSeq" id="WP_179900062.1">
    <property type="nucleotide sequence ID" value="NZ_JACBXV010000035.1"/>
</dbReference>
<feature type="transmembrane region" description="Helical" evidence="1">
    <location>
        <begin position="38"/>
        <end position="60"/>
    </location>
</feature>
<keyword evidence="1" id="KW-1133">Transmembrane helix</keyword>
<keyword evidence="1" id="KW-0472">Membrane</keyword>
<keyword evidence="1" id="KW-0812">Transmembrane</keyword>
<evidence type="ECO:0000256" key="1">
    <source>
        <dbReference type="SAM" id="Phobius"/>
    </source>
</evidence>
<organism evidence="2 3">
    <name type="scientific">Actinomyces bowdenii</name>
    <dbReference type="NCBI Taxonomy" id="131109"/>
    <lineage>
        <taxon>Bacteria</taxon>
        <taxon>Bacillati</taxon>
        <taxon>Actinomycetota</taxon>
        <taxon>Actinomycetes</taxon>
        <taxon>Actinomycetales</taxon>
        <taxon>Actinomycetaceae</taxon>
        <taxon>Actinomyces</taxon>
    </lineage>
</organism>
<sequence>MSTLVAPVSTPVVEAVRTPAVERAREERSVTATGHADISVVTTVLAILAILGMFTAFAALAGAMPVVVVSALISVVVCVGTAFRELHRAGM</sequence>
<dbReference type="AlphaFoldDB" id="A0A853ELN4"/>
<name>A0A853ELN4_9ACTO</name>
<evidence type="ECO:0000313" key="2">
    <source>
        <dbReference type="EMBL" id="NYS68736.1"/>
    </source>
</evidence>
<dbReference type="Proteomes" id="UP000572528">
    <property type="component" value="Unassembled WGS sequence"/>
</dbReference>
<evidence type="ECO:0000313" key="3">
    <source>
        <dbReference type="Proteomes" id="UP000572528"/>
    </source>
</evidence>
<dbReference type="EMBL" id="JACBXV010000035">
    <property type="protein sequence ID" value="NYS68736.1"/>
    <property type="molecule type" value="Genomic_DNA"/>
</dbReference>
<gene>
    <name evidence="2" type="ORF">HZZ05_04250</name>
</gene>
<comment type="caution">
    <text evidence="2">The sequence shown here is derived from an EMBL/GenBank/DDBJ whole genome shotgun (WGS) entry which is preliminary data.</text>
</comment>
<accession>A0A853ELN4</accession>
<reference evidence="2 3" key="1">
    <citation type="submission" date="2020-07" db="EMBL/GenBank/DDBJ databases">
        <title>MOT database genomes.</title>
        <authorList>
            <person name="Joseph S."/>
            <person name="Aduse-Opoku J."/>
            <person name="Hashim A."/>
            <person name="Wade W."/>
            <person name="Curtis M."/>
        </authorList>
    </citation>
    <scope>NUCLEOTIDE SEQUENCE [LARGE SCALE GENOMIC DNA]</scope>
    <source>
        <strain evidence="2 3">WMus004</strain>
    </source>
</reference>